<sequence length="86" mass="9736">MFHVIETGVQNSPSIPDEHSEMVFFPKERPVFSTVPSKDFYALASGLAKQSKAVGKSSEVRAKTNLFKFNKNAKEFIPRDRRFASK</sequence>
<accession>A0ABV2AH03</accession>
<name>A0ABV2AH03_9EUKA</name>
<protein>
    <submittedName>
        <fullName evidence="1">Uncharacterized protein</fullName>
    </submittedName>
</protein>
<dbReference type="Proteomes" id="UP001439008">
    <property type="component" value="Unassembled WGS sequence"/>
</dbReference>
<dbReference type="EMBL" id="JBDODL010000165">
    <property type="protein sequence ID" value="MES1918956.1"/>
    <property type="molecule type" value="Genomic_DNA"/>
</dbReference>
<gene>
    <name evidence="1" type="ORF">MHBO_000840</name>
</gene>
<reference evidence="1 2" key="1">
    <citation type="journal article" date="2024" name="BMC Biol.">
        <title>Comparative genomics of Ascetosporea gives new insight into the evolutionary basis for animal parasitism in Rhizaria.</title>
        <authorList>
            <person name="Hiltunen Thoren M."/>
            <person name="Onut-Brannstrom I."/>
            <person name="Alfjorden A."/>
            <person name="Peckova H."/>
            <person name="Swords F."/>
            <person name="Hooper C."/>
            <person name="Holzer A.S."/>
            <person name="Bass D."/>
            <person name="Burki F."/>
        </authorList>
    </citation>
    <scope>NUCLEOTIDE SEQUENCE [LARGE SCALE GENOMIC DNA]</scope>
    <source>
        <strain evidence="1">20-A016</strain>
    </source>
</reference>
<organism evidence="1 2">
    <name type="scientific">Bonamia ostreae</name>
    <dbReference type="NCBI Taxonomy" id="126728"/>
    <lineage>
        <taxon>Eukaryota</taxon>
        <taxon>Sar</taxon>
        <taxon>Rhizaria</taxon>
        <taxon>Endomyxa</taxon>
        <taxon>Ascetosporea</taxon>
        <taxon>Haplosporida</taxon>
        <taxon>Bonamia</taxon>
    </lineage>
</organism>
<evidence type="ECO:0000313" key="2">
    <source>
        <dbReference type="Proteomes" id="UP001439008"/>
    </source>
</evidence>
<evidence type="ECO:0000313" key="1">
    <source>
        <dbReference type="EMBL" id="MES1918956.1"/>
    </source>
</evidence>
<comment type="caution">
    <text evidence="1">The sequence shown here is derived from an EMBL/GenBank/DDBJ whole genome shotgun (WGS) entry which is preliminary data.</text>
</comment>
<keyword evidence="2" id="KW-1185">Reference proteome</keyword>
<proteinExistence type="predicted"/>